<organism evidence="9 10">
    <name type="scientific">Protea cynaroides</name>
    <dbReference type="NCBI Taxonomy" id="273540"/>
    <lineage>
        <taxon>Eukaryota</taxon>
        <taxon>Viridiplantae</taxon>
        <taxon>Streptophyta</taxon>
        <taxon>Embryophyta</taxon>
        <taxon>Tracheophyta</taxon>
        <taxon>Spermatophyta</taxon>
        <taxon>Magnoliopsida</taxon>
        <taxon>Proteales</taxon>
        <taxon>Proteaceae</taxon>
        <taxon>Protea</taxon>
    </lineage>
</organism>
<evidence type="ECO:0000313" key="9">
    <source>
        <dbReference type="EMBL" id="KAJ4980509.1"/>
    </source>
</evidence>
<dbReference type="AlphaFoldDB" id="A0A9Q0L1C1"/>
<dbReference type="OrthoDB" id="435754at2759"/>
<dbReference type="InterPro" id="IPR018188">
    <property type="entry name" value="RNase_T2_His_AS_1"/>
</dbReference>
<dbReference type="Gene3D" id="3.90.730.10">
    <property type="entry name" value="Ribonuclease T2-like"/>
    <property type="match status" value="1"/>
</dbReference>
<dbReference type="GO" id="GO:0005576">
    <property type="term" value="C:extracellular region"/>
    <property type="evidence" value="ECO:0007669"/>
    <property type="project" value="TreeGrafter"/>
</dbReference>
<keyword evidence="4" id="KW-1015">Disulfide bond</keyword>
<proteinExistence type="inferred from homology"/>
<evidence type="ECO:0000256" key="4">
    <source>
        <dbReference type="ARBA" id="ARBA00023157"/>
    </source>
</evidence>
<evidence type="ECO:0000256" key="7">
    <source>
        <dbReference type="RuleBase" id="RU004328"/>
    </source>
</evidence>
<dbReference type="GO" id="GO:0033897">
    <property type="term" value="F:ribonuclease T2 activity"/>
    <property type="evidence" value="ECO:0007669"/>
    <property type="project" value="InterPro"/>
</dbReference>
<keyword evidence="5" id="KW-0456">Lyase</keyword>
<dbReference type="GO" id="GO:0003723">
    <property type="term" value="F:RNA binding"/>
    <property type="evidence" value="ECO:0007669"/>
    <property type="project" value="InterPro"/>
</dbReference>
<feature type="active site" evidence="6">
    <location>
        <position position="62"/>
    </location>
</feature>
<dbReference type="GO" id="GO:0016787">
    <property type="term" value="F:hydrolase activity"/>
    <property type="evidence" value="ECO:0007669"/>
    <property type="project" value="UniProtKB-KW"/>
</dbReference>
<evidence type="ECO:0000256" key="3">
    <source>
        <dbReference type="ARBA" id="ARBA00022801"/>
    </source>
</evidence>
<dbReference type="InterPro" id="IPR001568">
    <property type="entry name" value="RNase_T2-like"/>
</dbReference>
<dbReference type="Pfam" id="PF00445">
    <property type="entry name" value="Ribonuclease_T2"/>
    <property type="match status" value="1"/>
</dbReference>
<dbReference type="PROSITE" id="PS00531">
    <property type="entry name" value="RNASE_T2_2"/>
    <property type="match status" value="1"/>
</dbReference>
<comment type="caution">
    <text evidence="9">The sequence shown here is derived from an EMBL/GenBank/DDBJ whole genome shotgun (WGS) entry which is preliminary data.</text>
</comment>
<dbReference type="InterPro" id="IPR033130">
    <property type="entry name" value="RNase_T2_His_AS_2"/>
</dbReference>
<feature type="chain" id="PRO_5040133059" evidence="8">
    <location>
        <begin position="27"/>
        <end position="273"/>
    </location>
</feature>
<gene>
    <name evidence="9" type="ORF">NE237_031346</name>
</gene>
<evidence type="ECO:0000256" key="2">
    <source>
        <dbReference type="ARBA" id="ARBA00022722"/>
    </source>
</evidence>
<dbReference type="GO" id="GO:0006401">
    <property type="term" value="P:RNA catabolic process"/>
    <property type="evidence" value="ECO:0007669"/>
    <property type="project" value="TreeGrafter"/>
</dbReference>
<feature type="signal peptide" evidence="8">
    <location>
        <begin position="1"/>
        <end position="26"/>
    </location>
</feature>
<dbReference type="PANTHER" id="PTHR11240">
    <property type="entry name" value="RIBONUCLEASE T2"/>
    <property type="match status" value="1"/>
</dbReference>
<protein>
    <submittedName>
        <fullName evidence="9">Uncharacterized protein</fullName>
    </submittedName>
</protein>
<evidence type="ECO:0000256" key="6">
    <source>
        <dbReference type="PIRSR" id="PIRSR633697-1"/>
    </source>
</evidence>
<dbReference type="SUPFAM" id="SSF55895">
    <property type="entry name" value="Ribonuclease Rh-like"/>
    <property type="match status" value="1"/>
</dbReference>
<dbReference type="FunFam" id="3.90.730.10:FF:000003">
    <property type="entry name" value="Ribonuclease 3"/>
    <property type="match status" value="1"/>
</dbReference>
<dbReference type="InterPro" id="IPR036430">
    <property type="entry name" value="RNase_T2-like_sf"/>
</dbReference>
<evidence type="ECO:0000256" key="8">
    <source>
        <dbReference type="SAM" id="SignalP"/>
    </source>
</evidence>
<comment type="similarity">
    <text evidence="1 7">Belongs to the RNase T2 family.</text>
</comment>
<feature type="active site" evidence="6">
    <location>
        <position position="120"/>
    </location>
</feature>
<evidence type="ECO:0000256" key="5">
    <source>
        <dbReference type="ARBA" id="ARBA00023239"/>
    </source>
</evidence>
<reference evidence="9" key="1">
    <citation type="journal article" date="2023" name="Plant J.">
        <title>The genome of the king protea, Protea cynaroides.</title>
        <authorList>
            <person name="Chang J."/>
            <person name="Duong T.A."/>
            <person name="Schoeman C."/>
            <person name="Ma X."/>
            <person name="Roodt D."/>
            <person name="Barker N."/>
            <person name="Li Z."/>
            <person name="Van de Peer Y."/>
            <person name="Mizrachi E."/>
        </authorList>
    </citation>
    <scope>NUCLEOTIDE SEQUENCE</scope>
    <source>
        <tissue evidence="9">Young leaves</tissue>
    </source>
</reference>
<dbReference type="EMBL" id="JAMYWD010000001">
    <property type="protein sequence ID" value="KAJ4980509.1"/>
    <property type="molecule type" value="Genomic_DNA"/>
</dbReference>
<keyword evidence="3" id="KW-0378">Hydrolase</keyword>
<evidence type="ECO:0000256" key="1">
    <source>
        <dbReference type="ARBA" id="ARBA00007469"/>
    </source>
</evidence>
<sequence>MKSFSGSVLIQLLVLQLLVVVSVSQSYDFFYFVQQWPGSYCDTISECCYPTTGKPASNFSIHGLWPNYNDGTYPSYCDSSNPFDPTQIADLESSLQVSWPSLSCPSSDDTSFWTHEWDKHGTCSETILDEHAYFSAALDLKNQNDLLSILNSAGILADGSFYSLSSITQAIEGGVGYTPGIDCNTDASGNSQLYQVYLCVDIFGADFIQCPVLPSDTCQSTIAFPSFSNYNNEKRPGSLLASLLLYLLSGIQLADSDPTESQVSTLIEQGVML</sequence>
<keyword evidence="10" id="KW-1185">Reference proteome</keyword>
<dbReference type="PANTHER" id="PTHR11240:SF72">
    <property type="entry name" value="RIBONUCLEASE 1"/>
    <property type="match status" value="1"/>
</dbReference>
<name>A0A9Q0L1C1_9MAGN</name>
<keyword evidence="2" id="KW-0540">Nuclease</keyword>
<dbReference type="Proteomes" id="UP001141806">
    <property type="component" value="Unassembled WGS sequence"/>
</dbReference>
<feature type="active site" evidence="6">
    <location>
        <position position="116"/>
    </location>
</feature>
<dbReference type="CDD" id="cd01061">
    <property type="entry name" value="RNase_T2_euk"/>
    <property type="match status" value="1"/>
</dbReference>
<dbReference type="InterPro" id="IPR033697">
    <property type="entry name" value="Ribonuclease_T2_eukaryotic"/>
</dbReference>
<dbReference type="PROSITE" id="PS00530">
    <property type="entry name" value="RNASE_T2_1"/>
    <property type="match status" value="1"/>
</dbReference>
<evidence type="ECO:0000313" key="10">
    <source>
        <dbReference type="Proteomes" id="UP001141806"/>
    </source>
</evidence>
<accession>A0A9Q0L1C1</accession>
<keyword evidence="8" id="KW-0732">Signal</keyword>